<dbReference type="Gene3D" id="3.40.50.2300">
    <property type="match status" value="1"/>
</dbReference>
<dbReference type="CDD" id="cd00156">
    <property type="entry name" value="REC"/>
    <property type="match status" value="1"/>
</dbReference>
<name>A0AAU7JGE8_9HYPH</name>
<gene>
    <name evidence="6" type="ORF">ABEG18_01050</name>
</gene>
<keyword evidence="1 4" id="KW-0597">Phosphoprotein</keyword>
<sequence length="119" mass="12746">MRILVIEDDPRIAVSISDSLQDLGHRTVEADTVADALDVIRGGAVDLVISDLGLADNVRAETFLEAIRTLHPTLPIIVATGLEPSQELVMDDRMVLLMKPYGMADLEEAIARLTGAGAP</sequence>
<dbReference type="Pfam" id="PF00072">
    <property type="entry name" value="Response_reg"/>
    <property type="match status" value="1"/>
</dbReference>
<evidence type="ECO:0000313" key="6">
    <source>
        <dbReference type="EMBL" id="XBO39405.1"/>
    </source>
</evidence>
<dbReference type="EMBL" id="CP157484">
    <property type="protein sequence ID" value="XBO39405.1"/>
    <property type="molecule type" value="Genomic_DNA"/>
</dbReference>
<protein>
    <submittedName>
        <fullName evidence="6">Response regulator</fullName>
    </submittedName>
</protein>
<evidence type="ECO:0000256" key="2">
    <source>
        <dbReference type="ARBA" id="ARBA00023015"/>
    </source>
</evidence>
<evidence type="ECO:0000256" key="3">
    <source>
        <dbReference type="ARBA" id="ARBA00023163"/>
    </source>
</evidence>
<dbReference type="InterPro" id="IPR001789">
    <property type="entry name" value="Sig_transdc_resp-reg_receiver"/>
</dbReference>
<keyword evidence="2" id="KW-0805">Transcription regulation</keyword>
<dbReference type="PANTHER" id="PTHR44591:SF3">
    <property type="entry name" value="RESPONSE REGULATORY DOMAIN-CONTAINING PROTEIN"/>
    <property type="match status" value="1"/>
</dbReference>
<dbReference type="PANTHER" id="PTHR44591">
    <property type="entry name" value="STRESS RESPONSE REGULATOR PROTEIN 1"/>
    <property type="match status" value="1"/>
</dbReference>
<keyword evidence="3" id="KW-0804">Transcription</keyword>
<dbReference type="InterPro" id="IPR050595">
    <property type="entry name" value="Bact_response_regulator"/>
</dbReference>
<dbReference type="InterPro" id="IPR011006">
    <property type="entry name" value="CheY-like_superfamily"/>
</dbReference>
<evidence type="ECO:0000256" key="1">
    <source>
        <dbReference type="ARBA" id="ARBA00022553"/>
    </source>
</evidence>
<evidence type="ECO:0000256" key="4">
    <source>
        <dbReference type="PROSITE-ProRule" id="PRU00169"/>
    </source>
</evidence>
<dbReference type="RefSeq" id="WP_406856248.1">
    <property type="nucleotide sequence ID" value="NZ_CP157484.1"/>
</dbReference>
<accession>A0AAU7JGE8</accession>
<dbReference type="PROSITE" id="PS50110">
    <property type="entry name" value="RESPONSE_REGULATORY"/>
    <property type="match status" value="1"/>
</dbReference>
<dbReference type="GO" id="GO:0000160">
    <property type="term" value="P:phosphorelay signal transduction system"/>
    <property type="evidence" value="ECO:0007669"/>
    <property type="project" value="InterPro"/>
</dbReference>
<dbReference type="SMART" id="SM00448">
    <property type="entry name" value="REC"/>
    <property type="match status" value="1"/>
</dbReference>
<evidence type="ECO:0000259" key="5">
    <source>
        <dbReference type="PROSITE" id="PS50110"/>
    </source>
</evidence>
<reference evidence="6" key="1">
    <citation type="submission" date="2024-05" db="EMBL/GenBank/DDBJ databases">
        <authorList>
            <person name="Kim S."/>
            <person name="Heo J."/>
            <person name="Choi H."/>
            <person name="Choi Y."/>
            <person name="Kwon S.-W."/>
            <person name="Kim Y."/>
        </authorList>
    </citation>
    <scope>NUCLEOTIDE SEQUENCE</scope>
    <source>
        <strain evidence="6">KACC 23698</strain>
    </source>
</reference>
<dbReference type="SUPFAM" id="SSF52172">
    <property type="entry name" value="CheY-like"/>
    <property type="match status" value="1"/>
</dbReference>
<organism evidence="6">
    <name type="scientific">Alsobacter sp. KACC 23698</name>
    <dbReference type="NCBI Taxonomy" id="3149229"/>
    <lineage>
        <taxon>Bacteria</taxon>
        <taxon>Pseudomonadati</taxon>
        <taxon>Pseudomonadota</taxon>
        <taxon>Alphaproteobacteria</taxon>
        <taxon>Hyphomicrobiales</taxon>
        <taxon>Alsobacteraceae</taxon>
        <taxon>Alsobacter</taxon>
    </lineage>
</organism>
<feature type="domain" description="Response regulatory" evidence="5">
    <location>
        <begin position="2"/>
        <end position="114"/>
    </location>
</feature>
<feature type="modified residue" description="4-aspartylphosphate" evidence="4">
    <location>
        <position position="51"/>
    </location>
</feature>
<proteinExistence type="predicted"/>
<dbReference type="AlphaFoldDB" id="A0AAU7JGE8"/>